<evidence type="ECO:0000256" key="12">
    <source>
        <dbReference type="NCBIfam" id="TIGR04265"/>
    </source>
</evidence>
<feature type="transmembrane region" description="Helical" evidence="14">
    <location>
        <begin position="12"/>
        <end position="35"/>
    </location>
</feature>
<dbReference type="CDD" id="cd09158">
    <property type="entry name" value="PLDc_EcCLS_like_2"/>
    <property type="match status" value="1"/>
</dbReference>
<protein>
    <recommendedName>
        <fullName evidence="12">Cardiolipin synthase</fullName>
        <ecNumber evidence="12">2.7.8.-</ecNumber>
    </recommendedName>
</protein>
<keyword evidence="2" id="KW-1003">Cell membrane</keyword>
<evidence type="ECO:0000256" key="9">
    <source>
        <dbReference type="ARBA" id="ARBA00023136"/>
    </source>
</evidence>
<evidence type="ECO:0000313" key="17">
    <source>
        <dbReference type="Proteomes" id="UP001308005"/>
    </source>
</evidence>
<dbReference type="SMART" id="SM00155">
    <property type="entry name" value="PLDc"/>
    <property type="match status" value="2"/>
</dbReference>
<keyword evidence="4" id="KW-0808">Transferase</keyword>
<proteinExistence type="predicted"/>
<name>A0ABU6D1E6_9GAMM</name>
<evidence type="ECO:0000259" key="15">
    <source>
        <dbReference type="PROSITE" id="PS50035"/>
    </source>
</evidence>
<dbReference type="SUPFAM" id="SSF56024">
    <property type="entry name" value="Phospholipase D/nuclease"/>
    <property type="match status" value="2"/>
</dbReference>
<feature type="domain" description="PLD phosphodiesterase" evidence="15">
    <location>
        <begin position="406"/>
        <end position="433"/>
    </location>
</feature>
<comment type="caution">
    <text evidence="16">The sequence shown here is derived from an EMBL/GenBank/DDBJ whole genome shotgun (WGS) entry which is preliminary data.</text>
</comment>
<feature type="domain" description="PLD phosphodiesterase" evidence="15">
    <location>
        <begin position="224"/>
        <end position="251"/>
    </location>
</feature>
<evidence type="ECO:0000256" key="1">
    <source>
        <dbReference type="ARBA" id="ARBA00004651"/>
    </source>
</evidence>
<dbReference type="Gene3D" id="3.30.870.10">
    <property type="entry name" value="Endonuclease Chain A"/>
    <property type="match status" value="2"/>
</dbReference>
<dbReference type="InterPro" id="IPR022924">
    <property type="entry name" value="Cardiolipin_synthase"/>
</dbReference>
<sequence length="493" mass="54978">MAAAAFIDWSDSSVWLLLLPTLHVLAVLAGVAHVLMQKPKVGIAFAWIILIITFPVAGITLYLLVGERRISLRRRKKLEQARQHAPLKPAQSRRRHPLPAASPDPHALISLLQAGTCGPPTVASNIQLHANTHDVLRQLATEIDQAQTSIWMAFYIWHPGGDADAVLAALERAAGRGVQCHLLLDDIGSANWWKSGQPERLRRAGASVRRALPTGLFRALVGRTDLRLHRKIVVLDERIAWTGSMNLVDPRHFKQDEGVGEWVDAMARIEGKAVLSLLAIVIGDWRLESRRDPVHAPPLATTEKYNAEPGNGRHLQVMASGPGQSGDELLLLLLELLYSARRELVVTTPYFVPDDALVLALRSAALRGVRVIVLAPEKNDSLLVRYAAESYYAELLQAGVEIRLFRGGLLHTKSITVDGQLSLFGTVNLDMRSIWINYEVSLVVYDAPFTQQLRHLQQSYLEQARRLDRAEWRQIPFQRRLLQNGMRLLAPLL</sequence>
<reference evidence="16 17" key="2">
    <citation type="submission" date="2024-01" db="EMBL/GenBank/DDBJ databases">
        <authorList>
            <person name="Xie X."/>
        </authorList>
    </citation>
    <scope>NUCLEOTIDE SEQUENCE [LARGE SCALE GENOMIC DNA]</scope>
    <source>
        <strain evidence="16">SCUT-1</strain>
    </source>
</reference>
<evidence type="ECO:0000256" key="5">
    <source>
        <dbReference type="ARBA" id="ARBA00022692"/>
    </source>
</evidence>
<dbReference type="InterPro" id="IPR001736">
    <property type="entry name" value="PLipase_D/transphosphatidylase"/>
</dbReference>
<dbReference type="EC" id="2.7.8.-" evidence="12"/>
<dbReference type="Pfam" id="PF13091">
    <property type="entry name" value="PLDc_2"/>
    <property type="match status" value="2"/>
</dbReference>
<evidence type="ECO:0000256" key="4">
    <source>
        <dbReference type="ARBA" id="ARBA00022679"/>
    </source>
</evidence>
<comment type="subcellular location">
    <subcellularLocation>
        <location evidence="1">Cell membrane</location>
        <topology evidence="1">Multi-pass membrane protein</topology>
    </subcellularLocation>
</comment>
<keyword evidence="9 14" id="KW-0472">Membrane</keyword>
<evidence type="ECO:0000256" key="8">
    <source>
        <dbReference type="ARBA" id="ARBA00023098"/>
    </source>
</evidence>
<accession>A0ABU6D1E6</accession>
<dbReference type="InterPro" id="IPR025202">
    <property type="entry name" value="PLD-like_dom"/>
</dbReference>
<keyword evidence="11" id="KW-1208">Phospholipid metabolism</keyword>
<feature type="transmembrane region" description="Helical" evidence="14">
    <location>
        <begin position="41"/>
        <end position="65"/>
    </location>
</feature>
<evidence type="ECO:0000256" key="14">
    <source>
        <dbReference type="SAM" id="Phobius"/>
    </source>
</evidence>
<dbReference type="RefSeq" id="WP_324697445.1">
    <property type="nucleotide sequence ID" value="NZ_JAYMYJ010000145.1"/>
</dbReference>
<evidence type="ECO:0000256" key="11">
    <source>
        <dbReference type="ARBA" id="ARBA00023264"/>
    </source>
</evidence>
<keyword evidence="17" id="KW-1185">Reference proteome</keyword>
<reference evidence="17" key="1">
    <citation type="submission" date="2023-07" db="EMBL/GenBank/DDBJ databases">
        <title>The carbon used by Thiothrix.</title>
        <authorList>
            <person name="Chen L."/>
        </authorList>
    </citation>
    <scope>NUCLEOTIDE SEQUENCE [LARGE SCALE GENOMIC DNA]</scope>
</reference>
<dbReference type="Proteomes" id="UP001308005">
    <property type="component" value="Unassembled WGS sequence"/>
</dbReference>
<keyword evidence="7 14" id="KW-1133">Transmembrane helix</keyword>
<evidence type="ECO:0000256" key="2">
    <source>
        <dbReference type="ARBA" id="ARBA00022475"/>
    </source>
</evidence>
<dbReference type="Pfam" id="PF13396">
    <property type="entry name" value="PLDc_N"/>
    <property type="match status" value="1"/>
</dbReference>
<evidence type="ECO:0000256" key="3">
    <source>
        <dbReference type="ARBA" id="ARBA00022516"/>
    </source>
</evidence>
<evidence type="ECO:0000313" key="16">
    <source>
        <dbReference type="EMBL" id="MEB4592900.1"/>
    </source>
</evidence>
<evidence type="ECO:0000256" key="7">
    <source>
        <dbReference type="ARBA" id="ARBA00022989"/>
    </source>
</evidence>
<keyword evidence="3" id="KW-0444">Lipid biosynthesis</keyword>
<keyword evidence="10" id="KW-0594">Phospholipid biosynthesis</keyword>
<dbReference type="InterPro" id="IPR027379">
    <property type="entry name" value="CLS_N"/>
</dbReference>
<keyword evidence="8" id="KW-0443">Lipid metabolism</keyword>
<dbReference type="NCBIfam" id="TIGR04265">
    <property type="entry name" value="bac_cardiolipin"/>
    <property type="match status" value="1"/>
</dbReference>
<dbReference type="PROSITE" id="PS50035">
    <property type="entry name" value="PLD"/>
    <property type="match status" value="2"/>
</dbReference>
<evidence type="ECO:0000256" key="6">
    <source>
        <dbReference type="ARBA" id="ARBA00022737"/>
    </source>
</evidence>
<keyword evidence="6" id="KW-0677">Repeat</keyword>
<gene>
    <name evidence="16" type="primary">cls</name>
    <name evidence="16" type="ORF">VSS37_18115</name>
</gene>
<keyword evidence="5 14" id="KW-0812">Transmembrane</keyword>
<dbReference type="PANTHER" id="PTHR21248">
    <property type="entry name" value="CARDIOLIPIN SYNTHASE"/>
    <property type="match status" value="1"/>
</dbReference>
<evidence type="ECO:0000256" key="10">
    <source>
        <dbReference type="ARBA" id="ARBA00023209"/>
    </source>
</evidence>
<feature type="region of interest" description="Disordered" evidence="13">
    <location>
        <begin position="80"/>
        <end position="101"/>
    </location>
</feature>
<evidence type="ECO:0000256" key="13">
    <source>
        <dbReference type="SAM" id="MobiDB-lite"/>
    </source>
</evidence>
<dbReference type="EMBL" id="JAYMYJ010000145">
    <property type="protein sequence ID" value="MEB4592900.1"/>
    <property type="molecule type" value="Genomic_DNA"/>
</dbReference>
<dbReference type="PANTHER" id="PTHR21248:SF22">
    <property type="entry name" value="PHOSPHOLIPASE D"/>
    <property type="match status" value="1"/>
</dbReference>
<organism evidence="16 17">
    <name type="scientific">Candidatus Thiothrix phosphatis</name>
    <dbReference type="NCBI Taxonomy" id="3112415"/>
    <lineage>
        <taxon>Bacteria</taxon>
        <taxon>Pseudomonadati</taxon>
        <taxon>Pseudomonadota</taxon>
        <taxon>Gammaproteobacteria</taxon>
        <taxon>Thiotrichales</taxon>
        <taxon>Thiotrichaceae</taxon>
        <taxon>Thiothrix</taxon>
    </lineage>
</organism>